<evidence type="ECO:0000256" key="1">
    <source>
        <dbReference type="SAM" id="Phobius"/>
    </source>
</evidence>
<feature type="transmembrane region" description="Helical" evidence="1">
    <location>
        <begin position="12"/>
        <end position="30"/>
    </location>
</feature>
<protein>
    <submittedName>
        <fullName evidence="2">Uncharacterized protein</fullName>
    </submittedName>
</protein>
<dbReference type="Proteomes" id="UP000009375">
    <property type="component" value="Unassembled WGS sequence"/>
</dbReference>
<keyword evidence="1" id="KW-0812">Transmembrane</keyword>
<evidence type="ECO:0000313" key="3">
    <source>
        <dbReference type="Proteomes" id="UP000009375"/>
    </source>
</evidence>
<proteinExistence type="predicted"/>
<keyword evidence="1" id="KW-1133">Transmembrane helix</keyword>
<gene>
    <name evidence="2" type="ORF">BJBARM4_0823</name>
</gene>
<reference evidence="2 3" key="1">
    <citation type="journal article" date="2010" name="Proc. Natl. Acad. Sci. U.S.A.">
        <title>Enigmatic, ultrasmall, uncultivated Archaea.</title>
        <authorList>
            <person name="Baker B.J."/>
            <person name="Comolli L.R."/>
            <person name="Dick G.J."/>
            <person name="Hauser L.J."/>
            <person name="Hyatt D."/>
            <person name="Dill B.D."/>
            <person name="Land M.L."/>
            <person name="Verberkmoes N.C."/>
            <person name="Hettich R.L."/>
            <person name="Banfield J.F."/>
        </authorList>
    </citation>
    <scope>NUCLEOTIDE SEQUENCE [LARGE SCALE GENOMIC DNA]</scope>
</reference>
<evidence type="ECO:0000313" key="2">
    <source>
        <dbReference type="EMBL" id="EEZ92589.1"/>
    </source>
</evidence>
<accession>D2EGC4</accession>
<sequence length="224" mass="25781">MEFINKKNWRFFAYIIADIAALFLVNFYYLTLSAVVLYALLILLVSLLILLTKNFVGSFFYIKVSGEFWITGFVFSVIATLVASSFGVPIPIPVISYNKYSRMHTLKGMKRGEVKIHEKWEVTFLSSALLLFAAFIFISLWNKLNQNGFLISGVALAMFVVVDFLPEKRFNGANLIYHNSIIYFITLLFLLIIGILSVVNYISFLISFIAFIFFIFITYITKLW</sequence>
<organism evidence="2 3">
    <name type="scientific">Candidatus Parvarchaeum acidiphilum ARMAN-4</name>
    <dbReference type="NCBI Taxonomy" id="662760"/>
    <lineage>
        <taxon>Archaea</taxon>
        <taxon>Candidatus Parvarchaeota</taxon>
        <taxon>Candidatus Parvarchaeum</taxon>
    </lineage>
</organism>
<feature type="transmembrane region" description="Helical" evidence="1">
    <location>
        <begin position="177"/>
        <end position="196"/>
    </location>
</feature>
<feature type="transmembrane region" description="Helical" evidence="1">
    <location>
        <begin position="68"/>
        <end position="98"/>
    </location>
</feature>
<dbReference type="AlphaFoldDB" id="D2EGC4"/>
<keyword evidence="1" id="KW-0472">Membrane</keyword>
<name>D2EGC4_PARA4</name>
<dbReference type="EMBL" id="GG730072">
    <property type="protein sequence ID" value="EEZ92589.1"/>
    <property type="molecule type" value="Genomic_DNA"/>
</dbReference>
<feature type="transmembrane region" description="Helical" evidence="1">
    <location>
        <begin position="119"/>
        <end position="141"/>
    </location>
</feature>
<feature type="transmembrane region" description="Helical" evidence="1">
    <location>
        <begin position="147"/>
        <end position="165"/>
    </location>
</feature>
<feature type="transmembrane region" description="Helical" evidence="1">
    <location>
        <begin position="202"/>
        <end position="221"/>
    </location>
</feature>
<feature type="transmembrane region" description="Helical" evidence="1">
    <location>
        <begin position="37"/>
        <end position="62"/>
    </location>
</feature>